<comment type="caution">
    <text evidence="2">The sequence shown here is derived from an EMBL/GenBank/DDBJ whole genome shotgun (WGS) entry which is preliminary data.</text>
</comment>
<dbReference type="InterPro" id="IPR010131">
    <property type="entry name" value="MdtP/NodT-like"/>
</dbReference>
<keyword evidence="3" id="KW-1185">Reference proteome</keyword>
<dbReference type="EMBL" id="SMFQ01000005">
    <property type="protein sequence ID" value="TCJ83215.1"/>
    <property type="molecule type" value="Genomic_DNA"/>
</dbReference>
<protein>
    <submittedName>
        <fullName evidence="2">Outer membrane protein TolC</fullName>
    </submittedName>
</protein>
<dbReference type="Proteomes" id="UP000294887">
    <property type="component" value="Unassembled WGS sequence"/>
</dbReference>
<keyword evidence="1" id="KW-0175">Coiled coil</keyword>
<accession>A0A4V2P7U7</accession>
<evidence type="ECO:0000256" key="1">
    <source>
        <dbReference type="SAM" id="Coils"/>
    </source>
</evidence>
<dbReference type="SUPFAM" id="SSF56954">
    <property type="entry name" value="Outer membrane efflux proteins (OEP)"/>
    <property type="match status" value="1"/>
</dbReference>
<dbReference type="PROSITE" id="PS51257">
    <property type="entry name" value="PROKAR_LIPOPROTEIN"/>
    <property type="match status" value="1"/>
</dbReference>
<dbReference type="PANTHER" id="PTHR30203:SF24">
    <property type="entry name" value="BLR4935 PROTEIN"/>
    <property type="match status" value="1"/>
</dbReference>
<reference evidence="2 3" key="1">
    <citation type="submission" date="2019-03" db="EMBL/GenBank/DDBJ databases">
        <title>Genomic Encyclopedia of Type Strains, Phase IV (KMG-IV): sequencing the most valuable type-strain genomes for metagenomic binning, comparative biology and taxonomic classification.</title>
        <authorList>
            <person name="Goeker M."/>
        </authorList>
    </citation>
    <scope>NUCLEOTIDE SEQUENCE [LARGE SCALE GENOMIC DNA]</scope>
    <source>
        <strain evidence="2 3">DSM 24830</strain>
    </source>
</reference>
<dbReference type="Gene3D" id="1.20.1600.10">
    <property type="entry name" value="Outer membrane efflux proteins (OEP)"/>
    <property type="match status" value="1"/>
</dbReference>
<proteinExistence type="predicted"/>
<name>A0A4V2P7U7_9GAMM</name>
<dbReference type="AlphaFoldDB" id="A0A4V2P7U7"/>
<evidence type="ECO:0000313" key="3">
    <source>
        <dbReference type="Proteomes" id="UP000294887"/>
    </source>
</evidence>
<sequence length="499" mass="55609">MRLLLKNVTRPLPKTALTSLTMCSILLLTACSQSRVVNTLQKDFDQHKYSEYVKANLQTKTPVTTASNIPQMPTLALAKRQSNGSRKARANLNGVIANNGLFKPIADNTSVETLAKKASLNTVLNMALTRNLDIKSAQQQAQASLSKYNQVEYLSDMLAQYEAFTNELALTGSAKASLSKNKSAAYPSPGLNAIKSSIIDESVKYSRLKLKQTTQDTITNARIAYTEMQTAQREMVLQSRLTSQYKSLKEELQNNYATNTGGLDDILQADIEIAASQNKRRVAKDKRDAQQARLNALLNIPTTTRFGGLDKLGKASLIANRNEITQQAHKHRVEIALLESELAKMQRVIQLSERQLYPDLDAGFSRTQNGKFTTKPKIKTNNFFARNDAYLEETKQKAKALTSKIAALKNTTSDELQQTLSNYQSHQSTYTLYRNNVIPKAKASLDIARNAFETGESDNVKVIKAQIAITKYRLLLLNAQSGMEVSRYKAERLIGFRLK</sequence>
<organism evidence="2 3">
    <name type="scientific">Cocleimonas flava</name>
    <dbReference type="NCBI Taxonomy" id="634765"/>
    <lineage>
        <taxon>Bacteria</taxon>
        <taxon>Pseudomonadati</taxon>
        <taxon>Pseudomonadota</taxon>
        <taxon>Gammaproteobacteria</taxon>
        <taxon>Thiotrichales</taxon>
        <taxon>Thiotrichaceae</taxon>
        <taxon>Cocleimonas</taxon>
    </lineage>
</organism>
<gene>
    <name evidence="2" type="ORF">EV695_3955</name>
</gene>
<dbReference type="RefSeq" id="WP_131907691.1">
    <property type="nucleotide sequence ID" value="NZ_SMFQ01000005.1"/>
</dbReference>
<dbReference type="GO" id="GO:0015562">
    <property type="term" value="F:efflux transmembrane transporter activity"/>
    <property type="evidence" value="ECO:0007669"/>
    <property type="project" value="InterPro"/>
</dbReference>
<dbReference type="OrthoDB" id="5412369at2"/>
<feature type="coiled-coil region" evidence="1">
    <location>
        <begin position="321"/>
        <end position="355"/>
    </location>
</feature>
<evidence type="ECO:0000313" key="2">
    <source>
        <dbReference type="EMBL" id="TCJ83215.1"/>
    </source>
</evidence>
<dbReference type="PANTHER" id="PTHR30203">
    <property type="entry name" value="OUTER MEMBRANE CATION EFFLUX PROTEIN"/>
    <property type="match status" value="1"/>
</dbReference>